<evidence type="ECO:0000256" key="14">
    <source>
        <dbReference type="SAM" id="MobiDB-lite"/>
    </source>
</evidence>
<evidence type="ECO:0000313" key="16">
    <source>
        <dbReference type="EMBL" id="RMX46921.1"/>
    </source>
</evidence>
<evidence type="ECO:0000256" key="6">
    <source>
        <dbReference type="ARBA" id="ARBA00022771"/>
    </source>
</evidence>
<gene>
    <name evidence="16" type="ORF">pdam_00022112</name>
</gene>
<keyword evidence="8" id="KW-0832">Ubl conjugation</keyword>
<evidence type="ECO:0000256" key="13">
    <source>
        <dbReference type="PROSITE-ProRule" id="PRU00042"/>
    </source>
</evidence>
<evidence type="ECO:0000256" key="2">
    <source>
        <dbReference type="ARBA" id="ARBA00004123"/>
    </source>
</evidence>
<keyword evidence="7" id="KW-0862">Zinc</keyword>
<dbReference type="GO" id="GO:0042802">
    <property type="term" value="F:identical protein binding"/>
    <property type="evidence" value="ECO:0007669"/>
    <property type="project" value="UniProtKB-ARBA"/>
</dbReference>
<feature type="domain" description="C2H2-type" evidence="15">
    <location>
        <begin position="365"/>
        <end position="392"/>
    </location>
</feature>
<dbReference type="FunFam" id="3.30.160.60:FF:000557">
    <property type="entry name" value="zinc finger and SCAN domain-containing protein 29"/>
    <property type="match status" value="1"/>
</dbReference>
<dbReference type="OrthoDB" id="654211at2759"/>
<evidence type="ECO:0000256" key="9">
    <source>
        <dbReference type="ARBA" id="ARBA00023015"/>
    </source>
</evidence>
<dbReference type="InterPro" id="IPR050758">
    <property type="entry name" value="Znf_C2H2-type"/>
</dbReference>
<dbReference type="PROSITE" id="PS50157">
    <property type="entry name" value="ZINC_FINGER_C2H2_2"/>
    <property type="match status" value="8"/>
</dbReference>
<dbReference type="PANTHER" id="PTHR23234:SF10">
    <property type="entry name" value="RIKEN CDNA 6720489N17 GENE-RELATED"/>
    <property type="match status" value="1"/>
</dbReference>
<feature type="domain" description="C2H2-type" evidence="15">
    <location>
        <begin position="505"/>
        <end position="532"/>
    </location>
</feature>
<keyword evidence="17" id="KW-1185">Reference proteome</keyword>
<dbReference type="InterPro" id="IPR013087">
    <property type="entry name" value="Znf_C2H2_type"/>
</dbReference>
<comment type="subcellular location">
    <subcellularLocation>
        <location evidence="2">Nucleus</location>
    </subcellularLocation>
</comment>
<dbReference type="PROSITE" id="PS00028">
    <property type="entry name" value="ZINC_FINGER_C2H2_1"/>
    <property type="match status" value="8"/>
</dbReference>
<organism evidence="16 17">
    <name type="scientific">Pocillopora damicornis</name>
    <name type="common">Cauliflower coral</name>
    <name type="synonym">Millepora damicornis</name>
    <dbReference type="NCBI Taxonomy" id="46731"/>
    <lineage>
        <taxon>Eukaryota</taxon>
        <taxon>Metazoa</taxon>
        <taxon>Cnidaria</taxon>
        <taxon>Anthozoa</taxon>
        <taxon>Hexacorallia</taxon>
        <taxon>Scleractinia</taxon>
        <taxon>Astrocoeniina</taxon>
        <taxon>Pocilloporidae</taxon>
        <taxon>Pocillopora</taxon>
    </lineage>
</organism>
<sequence>MHITAVLKTTGEASQVLYSLKEIEMPRAFLVRSNQIKEETGVAAENSRTDNSNPDESMAAKKMQPVIHRSAFSIVQRGSMYHREPAASSYFYPSLHLPYHSHMTEFQSLPGRSINSLALPQPKAPRFACHHPRASVICHTVDPVFKPMFPRRDAIQPSLFDHSTIFLREKFERERASIVKQENNETLQQWFQDTPNANEDSQSAAAFNQALLFSYGKESETELNISAMYWNTRPPLCDSFTESMAKEPRDVQKSEERVQDTGNWSFPRNVTEAEDSNEIPLEGERTNGLDAKKVNTCDERAVDSTDIANSPDTAAVSEQQRMMAYENSHAKKPRSKHRCDECGRTFTRSSTLVTHKRIHTGDKPYVCKQCDRAFRQLGNLTRHQLTHTTSKPYICQQCNKAFNRASNLHTHMRTHSDYKPFSCEFCGKRFHQKVDMKIHRYTHTGEKPHKCQKCGRGFKQLTHLTYHMRTHSDVRMYKCEFCGKGFNQKGNLKAHVYRHTGERPFTCDICGKGFTLASTLNTHKRTHAPHKPFQCQYCEKAFYQKNALKSHYIASHPFTGGVSLL</sequence>
<keyword evidence="6 13" id="KW-0863">Zinc-finger</keyword>
<evidence type="ECO:0000256" key="4">
    <source>
        <dbReference type="ARBA" id="ARBA00022723"/>
    </source>
</evidence>
<dbReference type="EMBL" id="RCHS01002523">
    <property type="protein sequence ID" value="RMX46921.1"/>
    <property type="molecule type" value="Genomic_DNA"/>
</dbReference>
<keyword evidence="10" id="KW-0238">DNA-binding</keyword>
<evidence type="ECO:0000256" key="8">
    <source>
        <dbReference type="ARBA" id="ARBA00022843"/>
    </source>
</evidence>
<dbReference type="STRING" id="46731.A0A3M6U006"/>
<dbReference type="Proteomes" id="UP000275408">
    <property type="component" value="Unassembled WGS sequence"/>
</dbReference>
<dbReference type="Gene3D" id="3.30.160.60">
    <property type="entry name" value="Classic Zinc Finger"/>
    <property type="match status" value="8"/>
</dbReference>
<dbReference type="SUPFAM" id="SSF57667">
    <property type="entry name" value="beta-beta-alpha zinc fingers"/>
    <property type="match status" value="4"/>
</dbReference>
<feature type="domain" description="C2H2-type" evidence="15">
    <location>
        <begin position="533"/>
        <end position="556"/>
    </location>
</feature>
<name>A0A3M6U006_POCDA</name>
<dbReference type="InterPro" id="IPR036236">
    <property type="entry name" value="Znf_C2H2_sf"/>
</dbReference>
<feature type="domain" description="C2H2-type" evidence="15">
    <location>
        <begin position="449"/>
        <end position="476"/>
    </location>
</feature>
<comment type="function">
    <text evidence="1">May be involved in transcriptional regulation.</text>
</comment>
<keyword evidence="12" id="KW-0539">Nucleus</keyword>
<dbReference type="SMART" id="SM00355">
    <property type="entry name" value="ZnF_C2H2"/>
    <property type="match status" value="8"/>
</dbReference>
<proteinExistence type="predicted"/>
<dbReference type="FunFam" id="3.30.160.60:FF:000624">
    <property type="entry name" value="zinc finger protein 697"/>
    <property type="match status" value="1"/>
</dbReference>
<protein>
    <recommendedName>
        <fullName evidence="15">C2H2-type domain-containing protein</fullName>
    </recommendedName>
</protein>
<dbReference type="FunFam" id="3.30.160.60:FF:000496">
    <property type="entry name" value="Zinc finger with KRAB and SCAN domains 1"/>
    <property type="match status" value="1"/>
</dbReference>
<dbReference type="PANTHER" id="PTHR23234">
    <property type="entry name" value="ZNF44 PROTEIN"/>
    <property type="match status" value="1"/>
</dbReference>
<evidence type="ECO:0000256" key="11">
    <source>
        <dbReference type="ARBA" id="ARBA00023163"/>
    </source>
</evidence>
<dbReference type="GO" id="GO:0008270">
    <property type="term" value="F:zinc ion binding"/>
    <property type="evidence" value="ECO:0007669"/>
    <property type="project" value="UniProtKB-KW"/>
</dbReference>
<evidence type="ECO:0000259" key="15">
    <source>
        <dbReference type="PROSITE" id="PS50157"/>
    </source>
</evidence>
<feature type="domain" description="C2H2-type" evidence="15">
    <location>
        <begin position="421"/>
        <end position="448"/>
    </location>
</feature>
<reference evidence="16 17" key="1">
    <citation type="journal article" date="2018" name="Sci. Rep.">
        <title>Comparative analysis of the Pocillopora damicornis genome highlights role of immune system in coral evolution.</title>
        <authorList>
            <person name="Cunning R."/>
            <person name="Bay R.A."/>
            <person name="Gillette P."/>
            <person name="Baker A.C."/>
            <person name="Traylor-Knowles N."/>
        </authorList>
    </citation>
    <scope>NUCLEOTIDE SEQUENCE [LARGE SCALE GENOMIC DNA]</scope>
    <source>
        <strain evidence="16">RSMAS</strain>
        <tissue evidence="16">Whole animal</tissue>
    </source>
</reference>
<keyword evidence="5" id="KW-0677">Repeat</keyword>
<accession>A0A3M6U006</accession>
<evidence type="ECO:0000256" key="3">
    <source>
        <dbReference type="ARBA" id="ARBA00022499"/>
    </source>
</evidence>
<keyword evidence="11" id="KW-0804">Transcription</keyword>
<evidence type="ECO:0000313" key="17">
    <source>
        <dbReference type="Proteomes" id="UP000275408"/>
    </source>
</evidence>
<feature type="domain" description="C2H2-type" evidence="15">
    <location>
        <begin position="337"/>
        <end position="364"/>
    </location>
</feature>
<keyword evidence="9" id="KW-0805">Transcription regulation</keyword>
<dbReference type="FunFam" id="3.30.160.60:FF:000345">
    <property type="entry name" value="Zinc finger protein Gfi-1"/>
    <property type="match status" value="1"/>
</dbReference>
<dbReference type="GO" id="GO:0010468">
    <property type="term" value="P:regulation of gene expression"/>
    <property type="evidence" value="ECO:0007669"/>
    <property type="project" value="UniProtKB-ARBA"/>
</dbReference>
<feature type="domain" description="C2H2-type" evidence="15">
    <location>
        <begin position="477"/>
        <end position="504"/>
    </location>
</feature>
<evidence type="ECO:0000256" key="12">
    <source>
        <dbReference type="ARBA" id="ARBA00023242"/>
    </source>
</evidence>
<dbReference type="FunFam" id="3.30.160.60:FF:000690">
    <property type="entry name" value="Zinc finger protein 354C"/>
    <property type="match status" value="1"/>
</dbReference>
<dbReference type="FunFam" id="3.30.160.60:FF:000534">
    <property type="entry name" value="zinc finger protein 674"/>
    <property type="match status" value="1"/>
</dbReference>
<dbReference type="Pfam" id="PF00096">
    <property type="entry name" value="zf-C2H2"/>
    <property type="match status" value="7"/>
</dbReference>
<feature type="region of interest" description="Disordered" evidence="14">
    <location>
        <begin position="40"/>
        <end position="60"/>
    </location>
</feature>
<dbReference type="AlphaFoldDB" id="A0A3M6U006"/>
<keyword evidence="3" id="KW-1017">Isopeptide bond</keyword>
<feature type="region of interest" description="Disordered" evidence="14">
    <location>
        <begin position="247"/>
        <end position="268"/>
    </location>
</feature>
<keyword evidence="4" id="KW-0479">Metal-binding</keyword>
<feature type="compositionally biased region" description="Basic and acidic residues" evidence="14">
    <location>
        <begin position="247"/>
        <end position="259"/>
    </location>
</feature>
<evidence type="ECO:0000256" key="7">
    <source>
        <dbReference type="ARBA" id="ARBA00022833"/>
    </source>
</evidence>
<comment type="caution">
    <text evidence="16">The sequence shown here is derived from an EMBL/GenBank/DDBJ whole genome shotgun (WGS) entry which is preliminary data.</text>
</comment>
<dbReference type="GO" id="GO:0003677">
    <property type="term" value="F:DNA binding"/>
    <property type="evidence" value="ECO:0007669"/>
    <property type="project" value="UniProtKB-KW"/>
</dbReference>
<dbReference type="GO" id="GO:0005634">
    <property type="term" value="C:nucleus"/>
    <property type="evidence" value="ECO:0007669"/>
    <property type="project" value="UniProtKB-SubCell"/>
</dbReference>
<feature type="domain" description="C2H2-type" evidence="15">
    <location>
        <begin position="393"/>
        <end position="420"/>
    </location>
</feature>
<dbReference type="FunFam" id="3.30.160.60:FF:000744">
    <property type="entry name" value="zinc finger E-box-binding homeobox 1"/>
    <property type="match status" value="1"/>
</dbReference>
<evidence type="ECO:0000256" key="1">
    <source>
        <dbReference type="ARBA" id="ARBA00003767"/>
    </source>
</evidence>
<evidence type="ECO:0000256" key="5">
    <source>
        <dbReference type="ARBA" id="ARBA00022737"/>
    </source>
</evidence>
<evidence type="ECO:0000256" key="10">
    <source>
        <dbReference type="ARBA" id="ARBA00023125"/>
    </source>
</evidence>